<sequence length="77" mass="8272">MVQDEQLTSVVVTSASNQSIHLAGNIACGYSSARNQQDHRGAGVNGCEYLAANHRLRFVATGLPEMDIQHHDLVPGN</sequence>
<protein>
    <submittedName>
        <fullName evidence="1">Uncharacterized protein</fullName>
    </submittedName>
</protein>
<organism evidence="1 2">
    <name type="scientific">Vibrio mangrovi</name>
    <dbReference type="NCBI Taxonomy" id="474394"/>
    <lineage>
        <taxon>Bacteria</taxon>
        <taxon>Pseudomonadati</taxon>
        <taxon>Pseudomonadota</taxon>
        <taxon>Gammaproteobacteria</taxon>
        <taxon>Vibrionales</taxon>
        <taxon>Vibrionaceae</taxon>
        <taxon>Vibrio</taxon>
    </lineage>
</organism>
<dbReference type="EMBL" id="FXXI01000009">
    <property type="protein sequence ID" value="SMS02240.1"/>
    <property type="molecule type" value="Genomic_DNA"/>
</dbReference>
<dbReference type="AlphaFoldDB" id="A0A1Y6IZI0"/>
<gene>
    <name evidence="1" type="ORF">VIM7927_03558</name>
</gene>
<accession>A0A1Y6IZI0</accession>
<reference evidence="1 2" key="1">
    <citation type="submission" date="2017-05" db="EMBL/GenBank/DDBJ databases">
        <authorList>
            <person name="Song R."/>
            <person name="Chenine A.L."/>
            <person name="Ruprecht R.M."/>
        </authorList>
    </citation>
    <scope>NUCLEOTIDE SEQUENCE [LARGE SCALE GENOMIC DNA]</scope>
    <source>
        <strain evidence="1 2">CECT 7927</strain>
    </source>
</reference>
<name>A0A1Y6IZI0_9VIBR</name>
<proteinExistence type="predicted"/>
<dbReference type="Proteomes" id="UP000196125">
    <property type="component" value="Unassembled WGS sequence"/>
</dbReference>
<evidence type="ECO:0000313" key="1">
    <source>
        <dbReference type="EMBL" id="SMS02240.1"/>
    </source>
</evidence>
<evidence type="ECO:0000313" key="2">
    <source>
        <dbReference type="Proteomes" id="UP000196125"/>
    </source>
</evidence>